<dbReference type="Pfam" id="PF01151">
    <property type="entry name" value="ELO"/>
    <property type="match status" value="1"/>
</dbReference>
<reference evidence="10" key="1">
    <citation type="submission" date="2021-07" db="EMBL/GenBank/DDBJ databases">
        <authorList>
            <person name="Catto M.A."/>
            <person name="Jacobson A."/>
            <person name="Kennedy G."/>
            <person name="Labadie P."/>
            <person name="Hunt B.G."/>
            <person name="Srinivasan R."/>
        </authorList>
    </citation>
    <scope>NUCLEOTIDE SEQUENCE</scope>
    <source>
        <strain evidence="10">PL_HMW_Pooled</strain>
        <tissue evidence="10">Head</tissue>
    </source>
</reference>
<comment type="subcellular location">
    <subcellularLocation>
        <location evidence="1">Membrane</location>
        <topology evidence="1">Multi-pass membrane protein</topology>
    </subcellularLocation>
</comment>
<evidence type="ECO:0000256" key="6">
    <source>
        <dbReference type="ARBA" id="ARBA00022989"/>
    </source>
</evidence>
<gene>
    <name evidence="10" type="ORF">KUF71_005315</name>
</gene>
<evidence type="ECO:0000256" key="2">
    <source>
        <dbReference type="ARBA" id="ARBA00022516"/>
    </source>
</evidence>
<evidence type="ECO:0000313" key="11">
    <source>
        <dbReference type="Proteomes" id="UP001219518"/>
    </source>
</evidence>
<dbReference type="EMBL" id="JAHWGI010001411">
    <property type="protein sequence ID" value="KAK3930581.1"/>
    <property type="molecule type" value="Genomic_DNA"/>
</dbReference>
<proteinExistence type="predicted"/>
<evidence type="ECO:0000256" key="9">
    <source>
        <dbReference type="ARBA" id="ARBA00023160"/>
    </source>
</evidence>
<keyword evidence="2" id="KW-0444">Lipid biosynthesis</keyword>
<keyword evidence="3" id="KW-0808">Transferase</keyword>
<keyword evidence="11" id="KW-1185">Reference proteome</keyword>
<sequence length="186" mass="21757">MLSNAALRNWGGLLTKAASRPRQSTECFAESNMSALQRLWEWQHFHFVERVGPRLMKNRQPYKLRKVMIAYNAMQVLLSGYTFYESWVAGWGGRYNWFCQPLGPEDYTPMDIRCANKDIPISIVFHRLEKELQATFLLTRISPRNHGLGCMVWHSLFTGWSCDICWVPQHIRTHRDVWILLGNVAL</sequence>
<keyword evidence="5" id="KW-0276">Fatty acid metabolism</keyword>
<evidence type="ECO:0000256" key="5">
    <source>
        <dbReference type="ARBA" id="ARBA00022832"/>
    </source>
</evidence>
<keyword evidence="4" id="KW-0812">Transmembrane</keyword>
<keyword evidence="8" id="KW-0472">Membrane</keyword>
<evidence type="ECO:0000313" key="10">
    <source>
        <dbReference type="EMBL" id="KAK3930581.1"/>
    </source>
</evidence>
<evidence type="ECO:0000256" key="8">
    <source>
        <dbReference type="ARBA" id="ARBA00023136"/>
    </source>
</evidence>
<dbReference type="GO" id="GO:0009922">
    <property type="term" value="F:fatty acid elongase activity"/>
    <property type="evidence" value="ECO:0007669"/>
    <property type="project" value="InterPro"/>
</dbReference>
<name>A0AAE1I0F6_9NEOP</name>
<dbReference type="InterPro" id="IPR002076">
    <property type="entry name" value="ELO_fam"/>
</dbReference>
<dbReference type="GO" id="GO:0016020">
    <property type="term" value="C:membrane"/>
    <property type="evidence" value="ECO:0007669"/>
    <property type="project" value="UniProtKB-SubCell"/>
</dbReference>
<evidence type="ECO:0000256" key="4">
    <source>
        <dbReference type="ARBA" id="ARBA00022692"/>
    </source>
</evidence>
<keyword evidence="7" id="KW-0443">Lipid metabolism</keyword>
<accession>A0AAE1I0F6</accession>
<dbReference type="Proteomes" id="UP001219518">
    <property type="component" value="Unassembled WGS sequence"/>
</dbReference>
<keyword evidence="6" id="KW-1133">Transmembrane helix</keyword>
<protein>
    <submittedName>
        <fullName evidence="10">Elongation of very long chain fatty acids protein</fullName>
    </submittedName>
</protein>
<dbReference type="GO" id="GO:0006633">
    <property type="term" value="P:fatty acid biosynthetic process"/>
    <property type="evidence" value="ECO:0007669"/>
    <property type="project" value="UniProtKB-KW"/>
</dbReference>
<comment type="caution">
    <text evidence="10">The sequence shown here is derived from an EMBL/GenBank/DDBJ whole genome shotgun (WGS) entry which is preliminary data.</text>
</comment>
<evidence type="ECO:0000256" key="7">
    <source>
        <dbReference type="ARBA" id="ARBA00023098"/>
    </source>
</evidence>
<keyword evidence="9" id="KW-0275">Fatty acid biosynthesis</keyword>
<evidence type="ECO:0000256" key="1">
    <source>
        <dbReference type="ARBA" id="ARBA00004141"/>
    </source>
</evidence>
<reference evidence="10" key="2">
    <citation type="journal article" date="2023" name="BMC Genomics">
        <title>Pest status, molecular evolution, and epigenetic factors derived from the genome assembly of Frankliniella fusca, a thysanopteran phytovirus vector.</title>
        <authorList>
            <person name="Catto M.A."/>
            <person name="Labadie P.E."/>
            <person name="Jacobson A.L."/>
            <person name="Kennedy G.G."/>
            <person name="Srinivasan R."/>
            <person name="Hunt B.G."/>
        </authorList>
    </citation>
    <scope>NUCLEOTIDE SEQUENCE</scope>
    <source>
        <strain evidence="10">PL_HMW_Pooled</strain>
    </source>
</reference>
<organism evidence="10 11">
    <name type="scientific">Frankliniella fusca</name>
    <dbReference type="NCBI Taxonomy" id="407009"/>
    <lineage>
        <taxon>Eukaryota</taxon>
        <taxon>Metazoa</taxon>
        <taxon>Ecdysozoa</taxon>
        <taxon>Arthropoda</taxon>
        <taxon>Hexapoda</taxon>
        <taxon>Insecta</taxon>
        <taxon>Pterygota</taxon>
        <taxon>Neoptera</taxon>
        <taxon>Paraneoptera</taxon>
        <taxon>Thysanoptera</taxon>
        <taxon>Terebrantia</taxon>
        <taxon>Thripoidea</taxon>
        <taxon>Thripidae</taxon>
        <taxon>Frankliniella</taxon>
    </lineage>
</organism>
<evidence type="ECO:0000256" key="3">
    <source>
        <dbReference type="ARBA" id="ARBA00022679"/>
    </source>
</evidence>
<dbReference type="AlphaFoldDB" id="A0AAE1I0F6"/>